<organism evidence="2 3">
    <name type="scientific">Butyricicoccus porcorum</name>
    <dbReference type="NCBI Taxonomy" id="1945634"/>
    <lineage>
        <taxon>Bacteria</taxon>
        <taxon>Bacillati</taxon>
        <taxon>Bacillota</taxon>
        <taxon>Clostridia</taxon>
        <taxon>Eubacteriales</taxon>
        <taxon>Butyricicoccaceae</taxon>
        <taxon>Butyricicoccus</taxon>
    </lineage>
</organism>
<comment type="caution">
    <text evidence="2">The sequence shown here is derived from an EMBL/GenBank/DDBJ whole genome shotgun (WGS) entry which is preliminary data.</text>
</comment>
<dbReference type="AlphaFoldDB" id="A0A252F7X9"/>
<dbReference type="OrthoDB" id="9761531at2"/>
<dbReference type="Gene3D" id="3.60.15.10">
    <property type="entry name" value="Ribonuclease Z/Hydroxyacylglutathione hydrolase-like"/>
    <property type="match status" value="1"/>
</dbReference>
<gene>
    <name evidence="2" type="ORF">CBW42_01240</name>
</gene>
<dbReference type="InterPro" id="IPR036866">
    <property type="entry name" value="RibonucZ/Hydroxyglut_hydro"/>
</dbReference>
<evidence type="ECO:0000259" key="1">
    <source>
        <dbReference type="SMART" id="SM00849"/>
    </source>
</evidence>
<dbReference type="SMART" id="SM00849">
    <property type="entry name" value="Lactamase_B"/>
    <property type="match status" value="1"/>
</dbReference>
<dbReference type="EMBL" id="NHOC01000001">
    <property type="protein sequence ID" value="OUM21873.1"/>
    <property type="molecule type" value="Genomic_DNA"/>
</dbReference>
<keyword evidence="3" id="KW-1185">Reference proteome</keyword>
<proteinExistence type="predicted"/>
<dbReference type="SUPFAM" id="SSF56281">
    <property type="entry name" value="Metallo-hydrolase/oxidoreductase"/>
    <property type="match status" value="1"/>
</dbReference>
<sequence length="294" mass="31262">MKKRSNLTLVLAVFLIAAIMLSKQFLPSAAPDTVADTGTETTIHFIDVGQGDASLIVSGDSAVLIDGGKQSAGDAVVDYLSRHGIADLDAVIATHPHEDHIGGLVDVFEAFDVKSVYLSDEAMDTRIYEKLLDAIDEEGIEPEFPDIGDTIPLGESGGVFTVLAPGPNSRDTYGNDPNTWSLVLRLDASGCSALFTGDTTTRVEQDMIKNTLSLLDCNVLKVAHHGSRTASSAEFLEAVSPEFAVISYEKGNSYGLPDEEVFERLEPIGTEIFETAKHGSVVLTMANGEVGVAS</sequence>
<dbReference type="Proteomes" id="UP000194903">
    <property type="component" value="Unassembled WGS sequence"/>
</dbReference>
<dbReference type="InterPro" id="IPR052159">
    <property type="entry name" value="Competence_DNA_uptake"/>
</dbReference>
<name>A0A252F7X9_9FIRM</name>
<dbReference type="Pfam" id="PF00753">
    <property type="entry name" value="Lactamase_B"/>
    <property type="match status" value="1"/>
</dbReference>
<reference evidence="2 3" key="1">
    <citation type="submission" date="2017-05" db="EMBL/GenBank/DDBJ databases">
        <title>Butyricicoccus porcorum sp. nov. a butyrate-producing bacterium from the swine intestinal tract.</title>
        <authorList>
            <person name="Trachsel J."/>
            <person name="Humphrey S."/>
            <person name="Allen H.K."/>
        </authorList>
    </citation>
    <scope>NUCLEOTIDE SEQUENCE [LARGE SCALE GENOMIC DNA]</scope>
    <source>
        <strain evidence="2">BB10</strain>
    </source>
</reference>
<dbReference type="CDD" id="cd07731">
    <property type="entry name" value="ComA-like_MBL-fold"/>
    <property type="match status" value="1"/>
</dbReference>
<dbReference type="InterPro" id="IPR001279">
    <property type="entry name" value="Metallo-B-lactamas"/>
</dbReference>
<dbReference type="InterPro" id="IPR035681">
    <property type="entry name" value="ComA-like_MBL"/>
</dbReference>
<protein>
    <recommendedName>
        <fullName evidence="1">Metallo-beta-lactamase domain-containing protein</fullName>
    </recommendedName>
</protein>
<evidence type="ECO:0000313" key="3">
    <source>
        <dbReference type="Proteomes" id="UP000194903"/>
    </source>
</evidence>
<dbReference type="PANTHER" id="PTHR30619:SF7">
    <property type="entry name" value="BETA-LACTAMASE DOMAIN PROTEIN"/>
    <property type="match status" value="1"/>
</dbReference>
<dbReference type="RefSeq" id="WP_087016937.1">
    <property type="nucleotide sequence ID" value="NZ_CP178353.1"/>
</dbReference>
<feature type="domain" description="Metallo-beta-lactamase" evidence="1">
    <location>
        <begin position="50"/>
        <end position="250"/>
    </location>
</feature>
<evidence type="ECO:0000313" key="2">
    <source>
        <dbReference type="EMBL" id="OUM21873.1"/>
    </source>
</evidence>
<accession>A0A252F7X9</accession>
<dbReference type="PANTHER" id="PTHR30619">
    <property type="entry name" value="DNA INTERNALIZATION/COMPETENCE PROTEIN COMEC/REC2"/>
    <property type="match status" value="1"/>
</dbReference>